<dbReference type="GO" id="GO:0005524">
    <property type="term" value="F:ATP binding"/>
    <property type="evidence" value="ECO:0007669"/>
    <property type="project" value="UniProtKB-KW"/>
</dbReference>
<dbReference type="GO" id="GO:0016740">
    <property type="term" value="F:transferase activity"/>
    <property type="evidence" value="ECO:0007669"/>
    <property type="project" value="UniProtKB-KW"/>
</dbReference>
<keyword evidence="2" id="KW-0963">Cytoplasm</keyword>
<name>A0A1G9Q219_9FIRM</name>
<gene>
    <name evidence="2" type="primary">tmcAL</name>
    <name evidence="3" type="ORF">SAMN05660299_00075</name>
</gene>
<dbReference type="PANTHER" id="PTHR37825:SF1">
    <property type="entry name" value="TRNA(MET) CYTIDINE ACETATE LIGASE"/>
    <property type="match status" value="1"/>
</dbReference>
<dbReference type="GO" id="GO:0016879">
    <property type="term" value="F:ligase activity, forming carbon-nitrogen bonds"/>
    <property type="evidence" value="ECO:0007669"/>
    <property type="project" value="UniProtKB-UniRule"/>
</dbReference>
<comment type="similarity">
    <text evidence="2">Belongs to the TmcAL family.</text>
</comment>
<dbReference type="STRING" id="349095.SAMN05660299_00075"/>
<keyword evidence="2" id="KW-0547">Nucleotide-binding</keyword>
<evidence type="ECO:0000313" key="4">
    <source>
        <dbReference type="Proteomes" id="UP000199309"/>
    </source>
</evidence>
<dbReference type="HAMAP" id="MF_01539">
    <property type="entry name" value="TmcAL"/>
    <property type="match status" value="1"/>
</dbReference>
<dbReference type="EMBL" id="FNHQ01000001">
    <property type="protein sequence ID" value="SDM04761.1"/>
    <property type="molecule type" value="Genomic_DNA"/>
</dbReference>
<dbReference type="SUPFAM" id="SSF52374">
    <property type="entry name" value="Nucleotidylyl transferase"/>
    <property type="match status" value="1"/>
</dbReference>
<accession>A0A1G9Q219</accession>
<dbReference type="Proteomes" id="UP000199309">
    <property type="component" value="Unassembled WGS sequence"/>
</dbReference>
<evidence type="ECO:0000256" key="2">
    <source>
        <dbReference type="HAMAP-Rule" id="MF_01539"/>
    </source>
</evidence>
<comment type="function">
    <text evidence="2">Catalyzes the formation of N(4)-acetylcytidine (ac(4)C) at the wobble position of elongator tRNA(Met), using acetate and ATP as substrates. First activates an acetate ion to form acetyladenylate (Ac-AMP) and then transfers the acetyl group to tRNA to form ac(4)C34.</text>
</comment>
<keyword evidence="2" id="KW-0436">Ligase</keyword>
<dbReference type="GO" id="GO:0006400">
    <property type="term" value="P:tRNA modification"/>
    <property type="evidence" value="ECO:0007669"/>
    <property type="project" value="UniProtKB-UniRule"/>
</dbReference>
<keyword evidence="4" id="KW-1185">Reference proteome</keyword>
<keyword evidence="3" id="KW-0808">Transferase</keyword>
<comment type="subcellular location">
    <subcellularLocation>
        <location evidence="2">Cytoplasm</location>
    </subcellularLocation>
</comment>
<feature type="binding site" evidence="2">
    <location>
        <position position="102"/>
    </location>
    <ligand>
        <name>ATP</name>
        <dbReference type="ChEBI" id="CHEBI:30616"/>
    </ligand>
</feature>
<proteinExistence type="inferred from homology"/>
<feature type="binding site" evidence="2">
    <location>
        <position position="185"/>
    </location>
    <ligand>
        <name>ATP</name>
        <dbReference type="ChEBI" id="CHEBI:30616"/>
    </ligand>
</feature>
<evidence type="ECO:0000256" key="1">
    <source>
        <dbReference type="ARBA" id="ARBA00022694"/>
    </source>
</evidence>
<dbReference type="InterPro" id="IPR008513">
    <property type="entry name" value="tRNA(Met)_cyd_acetate_ligase"/>
</dbReference>
<dbReference type="RefSeq" id="WP_176762809.1">
    <property type="nucleotide sequence ID" value="NZ_FNHQ01000001.1"/>
</dbReference>
<dbReference type="AlphaFoldDB" id="A0A1G9Q219"/>
<dbReference type="Gene3D" id="3.40.50.620">
    <property type="entry name" value="HUPs"/>
    <property type="match status" value="1"/>
</dbReference>
<organism evidence="3 4">
    <name type="scientific">Megasphaera paucivorans</name>
    <dbReference type="NCBI Taxonomy" id="349095"/>
    <lineage>
        <taxon>Bacteria</taxon>
        <taxon>Bacillati</taxon>
        <taxon>Bacillota</taxon>
        <taxon>Negativicutes</taxon>
        <taxon>Veillonellales</taxon>
        <taxon>Veillonellaceae</taxon>
        <taxon>Megasphaera</taxon>
    </lineage>
</organism>
<dbReference type="GO" id="GO:0000049">
    <property type="term" value="F:tRNA binding"/>
    <property type="evidence" value="ECO:0007669"/>
    <property type="project" value="UniProtKB-KW"/>
</dbReference>
<evidence type="ECO:0000313" key="3">
    <source>
        <dbReference type="EMBL" id="SDM04761.1"/>
    </source>
</evidence>
<keyword evidence="2" id="KW-0694">RNA-binding</keyword>
<keyword evidence="1 2" id="KW-0819">tRNA processing</keyword>
<dbReference type="PANTHER" id="PTHR37825">
    <property type="entry name" value="TRNA(MET) CYTIDINE ACETATE LIGASE"/>
    <property type="match status" value="1"/>
</dbReference>
<dbReference type="InterPro" id="IPR014729">
    <property type="entry name" value="Rossmann-like_a/b/a_fold"/>
</dbReference>
<sequence length="406" mass="45326">MDSIAIIAEYNPFHKGHKKMIDILRKTYGTHTIIIVLMSGSFVQRGEPALFDKWKRAAWAVSCGADCVFELPCAFVLNGAEAFAAGGIRLAAQLGCTAISCGMEHGSASDITALAEAALSLDVKPYLAAGRLQGTSYGTALTQALTDALPQKSSLLQYPNTLLALEYVKAIKRYAKNLQFLPVKRTGTHNAQDLTTYASASLLRQAVITARSETDYMQYIPEKNRKSFQKILANQAYCNYFRYQDLILYESRRRSPEELGLLPAFQDGIENRWKNIMGQSVTWQSGIEQLKTRRYPFSRLCRMGAYTVLGITKNSMLQWQKQGPQYARLLALSSQGRQFIHETKKNATLPIVNKITQSADMLTSCGRTMLALDILASDIQQYCFTNPALRFSHTDYHYSPAVLPVL</sequence>
<dbReference type="EC" id="6.3.4.-" evidence="2"/>
<reference evidence="3 4" key="1">
    <citation type="submission" date="2016-10" db="EMBL/GenBank/DDBJ databases">
        <authorList>
            <person name="de Groot N.N."/>
        </authorList>
    </citation>
    <scope>NUCLEOTIDE SEQUENCE [LARGE SCALE GENOMIC DNA]</scope>
    <source>
        <strain evidence="3 4">DSM 16981</strain>
    </source>
</reference>
<keyword evidence="2" id="KW-0820">tRNA-binding</keyword>
<comment type="catalytic activity">
    <reaction evidence="2">
        <text>cytidine(34) in elongator tRNA(Met) + acetate + ATP = N(4)-acetylcytidine(34) in elongator tRNA(Met) + AMP + diphosphate</text>
        <dbReference type="Rhea" id="RHEA:58144"/>
        <dbReference type="Rhea" id="RHEA-COMP:10693"/>
        <dbReference type="Rhea" id="RHEA-COMP:10694"/>
        <dbReference type="ChEBI" id="CHEBI:30089"/>
        <dbReference type="ChEBI" id="CHEBI:30616"/>
        <dbReference type="ChEBI" id="CHEBI:33019"/>
        <dbReference type="ChEBI" id="CHEBI:74900"/>
        <dbReference type="ChEBI" id="CHEBI:82748"/>
        <dbReference type="ChEBI" id="CHEBI:456215"/>
    </reaction>
</comment>
<feature type="binding site" evidence="2">
    <location>
        <position position="160"/>
    </location>
    <ligand>
        <name>ATP</name>
        <dbReference type="ChEBI" id="CHEBI:30616"/>
    </ligand>
</feature>
<keyword evidence="2" id="KW-0067">ATP-binding</keyword>
<comment type="caution">
    <text evidence="2">Lacks conserved residue(s) required for the propagation of feature annotation.</text>
</comment>
<protein>
    <recommendedName>
        <fullName evidence="2">tRNA(Met) cytidine acetate ligase</fullName>
        <ecNumber evidence="2">6.3.4.-</ecNumber>
    </recommendedName>
</protein>
<feature type="binding site" evidence="2">
    <location>
        <begin position="7"/>
        <end position="20"/>
    </location>
    <ligand>
        <name>ATP</name>
        <dbReference type="ChEBI" id="CHEBI:30616"/>
    </ligand>
</feature>
<dbReference type="GO" id="GO:0005737">
    <property type="term" value="C:cytoplasm"/>
    <property type="evidence" value="ECO:0007669"/>
    <property type="project" value="UniProtKB-SubCell"/>
</dbReference>
<dbReference type="Pfam" id="PF05636">
    <property type="entry name" value="HIGH_NTase1"/>
    <property type="match status" value="1"/>
</dbReference>